<evidence type="ECO:0000313" key="3">
    <source>
        <dbReference type="Proteomes" id="UP000758603"/>
    </source>
</evidence>
<keyword evidence="1" id="KW-0175">Coiled coil</keyword>
<name>A0A9P8RQY5_9PEZI</name>
<dbReference type="RefSeq" id="XP_045954405.1">
    <property type="nucleotide sequence ID" value="XM_046108044.1"/>
</dbReference>
<dbReference type="GeneID" id="70136935"/>
<reference evidence="2" key="1">
    <citation type="journal article" date="2021" name="Nat. Commun.">
        <title>Genetic determinants of endophytism in the Arabidopsis root mycobiome.</title>
        <authorList>
            <person name="Mesny F."/>
            <person name="Miyauchi S."/>
            <person name="Thiergart T."/>
            <person name="Pickel B."/>
            <person name="Atanasova L."/>
            <person name="Karlsson M."/>
            <person name="Huettel B."/>
            <person name="Barry K.W."/>
            <person name="Haridas S."/>
            <person name="Chen C."/>
            <person name="Bauer D."/>
            <person name="Andreopoulos W."/>
            <person name="Pangilinan J."/>
            <person name="LaButti K."/>
            <person name="Riley R."/>
            <person name="Lipzen A."/>
            <person name="Clum A."/>
            <person name="Drula E."/>
            <person name="Henrissat B."/>
            <person name="Kohler A."/>
            <person name="Grigoriev I.V."/>
            <person name="Martin F.M."/>
            <person name="Hacquard S."/>
        </authorList>
    </citation>
    <scope>NUCLEOTIDE SEQUENCE</scope>
    <source>
        <strain evidence="2">MPI-SDFR-AT-0073</strain>
    </source>
</reference>
<accession>A0A9P8RQY5</accession>
<organism evidence="2 3">
    <name type="scientific">Truncatella angustata</name>
    <dbReference type="NCBI Taxonomy" id="152316"/>
    <lineage>
        <taxon>Eukaryota</taxon>
        <taxon>Fungi</taxon>
        <taxon>Dikarya</taxon>
        <taxon>Ascomycota</taxon>
        <taxon>Pezizomycotina</taxon>
        <taxon>Sordariomycetes</taxon>
        <taxon>Xylariomycetidae</taxon>
        <taxon>Amphisphaeriales</taxon>
        <taxon>Sporocadaceae</taxon>
        <taxon>Truncatella</taxon>
    </lineage>
</organism>
<protein>
    <submittedName>
        <fullName evidence="2">Uncharacterized protein</fullName>
    </submittedName>
</protein>
<dbReference type="AlphaFoldDB" id="A0A9P8RQY5"/>
<comment type="caution">
    <text evidence="2">The sequence shown here is derived from an EMBL/GenBank/DDBJ whole genome shotgun (WGS) entry which is preliminary data.</text>
</comment>
<evidence type="ECO:0000256" key="1">
    <source>
        <dbReference type="SAM" id="Coils"/>
    </source>
</evidence>
<evidence type="ECO:0000313" key="2">
    <source>
        <dbReference type="EMBL" id="KAH6647893.1"/>
    </source>
</evidence>
<dbReference type="OrthoDB" id="2735536at2759"/>
<sequence>MAPKRSTISGRIQSRSSDKVIVRRERGKVAQRAFRQRQIDAIKSLREENQALRAAIVAIDDAANLYDPKVLNKTVETARQLVDVLEQQQAPESAATQVIEKNKTAHEADVVDNVHISRNVEDYLPAAFSGNISRQTHHDHGSDIEGHLPSTSFDQQIRLTGAPLDIVPYLGAEAYTVAGQIHWVTLAYSYSAVKAMRHPNPPKEAYIYVTKIFGNVLRRISIEGILDILHGRLIYRKNGFMTGDEHSARDPSLGRALMLSAMDQCAPTPKWYYLTAFDVADRVRQDLGLGFAMFEATLSGNINDGRASVMRELMRELALKAVCFGDGARWDPDDITAAIRRWVAETSGFDY</sequence>
<dbReference type="EMBL" id="JAGPXC010000008">
    <property type="protein sequence ID" value="KAH6647893.1"/>
    <property type="molecule type" value="Genomic_DNA"/>
</dbReference>
<gene>
    <name evidence="2" type="ORF">BKA67DRAFT_662640</name>
</gene>
<keyword evidence="3" id="KW-1185">Reference proteome</keyword>
<dbReference type="Proteomes" id="UP000758603">
    <property type="component" value="Unassembled WGS sequence"/>
</dbReference>
<proteinExistence type="predicted"/>
<feature type="coiled-coil region" evidence="1">
    <location>
        <begin position="35"/>
        <end position="62"/>
    </location>
</feature>